<evidence type="ECO:0000256" key="2">
    <source>
        <dbReference type="SAM" id="MobiDB-lite"/>
    </source>
</evidence>
<dbReference type="PANTHER" id="PTHR43591:SF10">
    <property type="entry name" value="ABC TRANSMEMBRANE TYPE-1 DOMAIN-CONTAINING PROTEIN-RELATED"/>
    <property type="match status" value="1"/>
</dbReference>
<feature type="region of interest" description="Disordered" evidence="2">
    <location>
        <begin position="58"/>
        <end position="77"/>
    </location>
</feature>
<keyword evidence="4" id="KW-1185">Reference proteome</keyword>
<evidence type="ECO:0000256" key="1">
    <source>
        <dbReference type="ARBA" id="ARBA00038158"/>
    </source>
</evidence>
<dbReference type="CDD" id="cd02440">
    <property type="entry name" value="AdoMet_MTases"/>
    <property type="match status" value="1"/>
</dbReference>
<dbReference type="Gene3D" id="3.40.50.150">
    <property type="entry name" value="Vaccinia Virus protein VP39"/>
    <property type="match status" value="1"/>
</dbReference>
<dbReference type="GO" id="GO:0008168">
    <property type="term" value="F:methyltransferase activity"/>
    <property type="evidence" value="ECO:0007669"/>
    <property type="project" value="TreeGrafter"/>
</dbReference>
<organism evidence="3 4">
    <name type="scientific">Xylaria multiplex</name>
    <dbReference type="NCBI Taxonomy" id="323545"/>
    <lineage>
        <taxon>Eukaryota</taxon>
        <taxon>Fungi</taxon>
        <taxon>Dikarya</taxon>
        <taxon>Ascomycota</taxon>
        <taxon>Pezizomycotina</taxon>
        <taxon>Sordariomycetes</taxon>
        <taxon>Xylariomycetidae</taxon>
        <taxon>Xylariales</taxon>
        <taxon>Xylariaceae</taxon>
        <taxon>Xylaria</taxon>
    </lineage>
</organism>
<feature type="compositionally biased region" description="Basic and acidic residues" evidence="2">
    <location>
        <begin position="58"/>
        <end position="69"/>
    </location>
</feature>
<comment type="similarity">
    <text evidence="1">Belongs to the methyltransferase superfamily. LaeA methyltransferase family.</text>
</comment>
<dbReference type="Proteomes" id="UP000481858">
    <property type="component" value="Unassembled WGS sequence"/>
</dbReference>
<dbReference type="SUPFAM" id="SSF53335">
    <property type="entry name" value="S-adenosyl-L-methionine-dependent methyltransferases"/>
    <property type="match status" value="1"/>
</dbReference>
<reference evidence="3 4" key="1">
    <citation type="submission" date="2019-12" db="EMBL/GenBank/DDBJ databases">
        <title>Draft genome sequence of the ascomycete Xylaria multiplex DSM 110363.</title>
        <authorList>
            <person name="Buettner E."/>
            <person name="Kellner H."/>
        </authorList>
    </citation>
    <scope>NUCLEOTIDE SEQUENCE [LARGE SCALE GENOMIC DNA]</scope>
    <source>
        <strain evidence="3 4">DSM 110363</strain>
    </source>
</reference>
<gene>
    <name evidence="3" type="ORF">GQX73_g5912</name>
</gene>
<name>A0A7C8IS19_9PEZI</name>
<dbReference type="InterPro" id="IPR029063">
    <property type="entry name" value="SAM-dependent_MTases_sf"/>
</dbReference>
<dbReference type="AlphaFoldDB" id="A0A7C8IS19"/>
<protein>
    <recommendedName>
        <fullName evidence="5">Methyltransferase domain-containing protein</fullName>
    </recommendedName>
</protein>
<dbReference type="OrthoDB" id="2013972at2759"/>
<accession>A0A7C8IS19</accession>
<evidence type="ECO:0000313" key="4">
    <source>
        <dbReference type="Proteomes" id="UP000481858"/>
    </source>
</evidence>
<comment type="caution">
    <text evidence="3">The sequence shown here is derived from an EMBL/GenBank/DDBJ whole genome shotgun (WGS) entry which is preliminary data.</text>
</comment>
<dbReference type="InParanoid" id="A0A7C8IS19"/>
<sequence>MSPREPSAGGGEDLIATGVSGSNEGSYDSDREPAHLPAGPPFDLNNFPFTFEHAHDTSHSIHIEPDSDPSKSPSYEWDGESITSSITAYREENGRTYHAYSDGSYHYPNDSVELERLDWQYICLKRLFNGKNYFAPWSQEHPPKRILDLATGTGMWAIEMAEEFESSMVVGTDLSPIQPEFVPPNVHFYIHDARLDEWWWPDSFDYIHVVQYAEPLLFPSRPRMAKIPIRMALGAWEDFEIDVARKAFNHLEPGGWFEAQELLPTLGCDDGSMPDDYAPNLLFNDLEDCARREQRPLDIAKMYKQGLINAGFVDVTEQVYKIPINGWARSRNWKTLGDLWNVNCLDAIQGVAMALLHRARGLKRHQIEIHLMDTRRGLSDKSVHAYQSCYVVLGRKPQVDEGIVMASEHE</sequence>
<proteinExistence type="inferred from homology"/>
<feature type="region of interest" description="Disordered" evidence="2">
    <location>
        <begin position="1"/>
        <end position="41"/>
    </location>
</feature>
<dbReference type="PANTHER" id="PTHR43591">
    <property type="entry name" value="METHYLTRANSFERASE"/>
    <property type="match status" value="1"/>
</dbReference>
<dbReference type="Pfam" id="PF13489">
    <property type="entry name" value="Methyltransf_23"/>
    <property type="match status" value="1"/>
</dbReference>
<evidence type="ECO:0000313" key="3">
    <source>
        <dbReference type="EMBL" id="KAF2967645.1"/>
    </source>
</evidence>
<evidence type="ECO:0008006" key="5">
    <source>
        <dbReference type="Google" id="ProtNLM"/>
    </source>
</evidence>
<dbReference type="EMBL" id="WUBL01000064">
    <property type="protein sequence ID" value="KAF2967645.1"/>
    <property type="molecule type" value="Genomic_DNA"/>
</dbReference>